<feature type="region of interest" description="Disordered" evidence="7">
    <location>
        <begin position="360"/>
        <end position="380"/>
    </location>
</feature>
<evidence type="ECO:0000256" key="8">
    <source>
        <dbReference type="SAM" id="Phobius"/>
    </source>
</evidence>
<keyword evidence="5 8" id="KW-0472">Membrane</keyword>
<evidence type="ECO:0000256" key="6">
    <source>
        <dbReference type="ARBA" id="ARBA00043993"/>
    </source>
</evidence>
<feature type="compositionally biased region" description="Polar residues" evidence="7">
    <location>
        <begin position="371"/>
        <end position="380"/>
    </location>
</feature>
<keyword evidence="3 8" id="KW-0812">Transmembrane</keyword>
<dbReference type="PANTHER" id="PTHR30509:SF9">
    <property type="entry name" value="MULTIDRUG RESISTANCE PROTEIN MDTO"/>
    <property type="match status" value="1"/>
</dbReference>
<comment type="similarity">
    <text evidence="6">Belongs to the YccS/YhfK family.</text>
</comment>
<feature type="transmembrane region" description="Helical" evidence="8">
    <location>
        <begin position="69"/>
        <end position="86"/>
    </location>
</feature>
<keyword evidence="2" id="KW-1003">Cell membrane</keyword>
<dbReference type="InterPro" id="IPR049453">
    <property type="entry name" value="Memb_transporter_dom"/>
</dbReference>
<comment type="subcellular location">
    <subcellularLocation>
        <location evidence="1">Cell membrane</location>
        <topology evidence="1">Multi-pass membrane protein</topology>
    </subcellularLocation>
</comment>
<dbReference type="Proteomes" id="UP001314635">
    <property type="component" value="Unassembled WGS sequence"/>
</dbReference>
<feature type="transmembrane region" description="Helical" evidence="8">
    <location>
        <begin position="20"/>
        <end position="38"/>
    </location>
</feature>
<name>A0ABS5GBB9_9BRAD</name>
<feature type="transmembrane region" description="Helical" evidence="8">
    <location>
        <begin position="92"/>
        <end position="110"/>
    </location>
</feature>
<keyword evidence="4 8" id="KW-1133">Transmembrane helix</keyword>
<evidence type="ECO:0000313" key="10">
    <source>
        <dbReference type="EMBL" id="MBR1138635.1"/>
    </source>
</evidence>
<evidence type="ECO:0000256" key="2">
    <source>
        <dbReference type="ARBA" id="ARBA00022475"/>
    </source>
</evidence>
<feature type="domain" description="Integral membrane bound transporter" evidence="9">
    <location>
        <begin position="30"/>
        <end position="157"/>
    </location>
</feature>
<organism evidence="10 11">
    <name type="scientific">Bradyrhizobium denitrificans</name>
    <dbReference type="NCBI Taxonomy" id="2734912"/>
    <lineage>
        <taxon>Bacteria</taxon>
        <taxon>Pseudomonadati</taxon>
        <taxon>Pseudomonadota</taxon>
        <taxon>Alphaproteobacteria</taxon>
        <taxon>Hyphomicrobiales</taxon>
        <taxon>Nitrobacteraceae</taxon>
        <taxon>Bradyrhizobium</taxon>
    </lineage>
</organism>
<accession>A0ABS5GBB9</accession>
<sequence length="380" mass="39663">MASFKELFGRVRARKAPMSLAVRGTVAATLAFAIATAFQLKLPLWAVLTSLIVTQGSVGRSLKATRDYMFGTIGGAIYGGAITVFIPHSGELQLLGMLILAVTPLAFIAAINPSLNAATVTAVIVLLVPTMGHLDPLGSAIDRVFEVAVGALTGLAVSFIVLPSRAHVQMRSAAGRLLELIAAALAELLAGLSRGRDNDALHRIQDGIGAALTELNATGAEAERERAARLSSGADTGPLLRTILRLRHDVVMIGRASVVPLPSELQARLSGPVTRVSDAIASYLRGCAGAIRNGSGPPAIWPVHVALKAYAEAVAAVRSDGLTRGLPGDAAERFFALGFSLDQMRQNLIDLERVVAEWAGASTGKPHRPQPEQTSDTAGA</sequence>
<evidence type="ECO:0000256" key="1">
    <source>
        <dbReference type="ARBA" id="ARBA00004651"/>
    </source>
</evidence>
<dbReference type="EMBL" id="JAFCLK010000022">
    <property type="protein sequence ID" value="MBR1138635.1"/>
    <property type="molecule type" value="Genomic_DNA"/>
</dbReference>
<reference evidence="11" key="1">
    <citation type="journal article" date="2021" name="ISME J.">
        <title>Evolutionary origin and ecological implication of a unique nif island in free-living Bradyrhizobium lineages.</title>
        <authorList>
            <person name="Tao J."/>
        </authorList>
    </citation>
    <scope>NUCLEOTIDE SEQUENCE [LARGE SCALE GENOMIC DNA]</scope>
    <source>
        <strain evidence="11">SZCCT0094</strain>
    </source>
</reference>
<evidence type="ECO:0000256" key="7">
    <source>
        <dbReference type="SAM" id="MobiDB-lite"/>
    </source>
</evidence>
<evidence type="ECO:0000256" key="5">
    <source>
        <dbReference type="ARBA" id="ARBA00023136"/>
    </source>
</evidence>
<dbReference type="PANTHER" id="PTHR30509">
    <property type="entry name" value="P-HYDROXYBENZOIC ACID EFFLUX PUMP SUBUNIT-RELATED"/>
    <property type="match status" value="1"/>
</dbReference>
<gene>
    <name evidence="10" type="ORF">JQ619_22990</name>
</gene>
<evidence type="ECO:0000259" key="9">
    <source>
        <dbReference type="Pfam" id="PF13515"/>
    </source>
</evidence>
<proteinExistence type="inferred from homology"/>
<dbReference type="Pfam" id="PF13515">
    <property type="entry name" value="FUSC_2"/>
    <property type="match status" value="1"/>
</dbReference>
<comment type="caution">
    <text evidence="10">The sequence shown here is derived from an EMBL/GenBank/DDBJ whole genome shotgun (WGS) entry which is preliminary data.</text>
</comment>
<feature type="transmembrane region" description="Helical" evidence="8">
    <location>
        <begin position="144"/>
        <end position="162"/>
    </location>
</feature>
<protein>
    <submittedName>
        <fullName evidence="10">FUSC family protein</fullName>
    </submittedName>
</protein>
<keyword evidence="11" id="KW-1185">Reference proteome</keyword>
<evidence type="ECO:0000313" key="11">
    <source>
        <dbReference type="Proteomes" id="UP001314635"/>
    </source>
</evidence>
<dbReference type="RefSeq" id="WP_172240544.1">
    <property type="nucleotide sequence ID" value="NZ_JABFDP010000026.1"/>
</dbReference>
<evidence type="ECO:0000256" key="4">
    <source>
        <dbReference type="ARBA" id="ARBA00022989"/>
    </source>
</evidence>
<evidence type="ECO:0000256" key="3">
    <source>
        <dbReference type="ARBA" id="ARBA00022692"/>
    </source>
</evidence>